<feature type="compositionally biased region" description="Basic and acidic residues" evidence="1">
    <location>
        <begin position="33"/>
        <end position="70"/>
    </location>
</feature>
<keyword evidence="2" id="KW-0732">Signal</keyword>
<name>A0A5B9P7R6_9BACT</name>
<organism evidence="3 4">
    <name type="scientific">Mariniblastus fucicola</name>
    <dbReference type="NCBI Taxonomy" id="980251"/>
    <lineage>
        <taxon>Bacteria</taxon>
        <taxon>Pseudomonadati</taxon>
        <taxon>Planctomycetota</taxon>
        <taxon>Planctomycetia</taxon>
        <taxon>Pirellulales</taxon>
        <taxon>Pirellulaceae</taxon>
        <taxon>Mariniblastus</taxon>
    </lineage>
</organism>
<protein>
    <submittedName>
        <fullName evidence="3">Uncharacterized protein</fullName>
    </submittedName>
</protein>
<feature type="chain" id="PRO_5022854304" evidence="2">
    <location>
        <begin position="23"/>
        <end position="187"/>
    </location>
</feature>
<dbReference type="KEGG" id="mff:MFFC18_22640"/>
<evidence type="ECO:0000313" key="3">
    <source>
        <dbReference type="EMBL" id="QEG22384.1"/>
    </source>
</evidence>
<gene>
    <name evidence="3" type="ORF">MFFC18_22640</name>
</gene>
<keyword evidence="4" id="KW-1185">Reference proteome</keyword>
<sequence precursor="true">MKLGYVLTLLALCCFGATTFSGCETDTKVASTSDHDHDGHDHGDHDGHDHDGHDHDGHDHDGHDHAEGELPAHGPNGGHLFKLDGSDMVGEWIHYSDNDIIRVLLLDSELQNAVAFDGVSITPKAGDDKTPFVLELDPEKNVNDQKLVYMLDDPRLMKNMSLGVVVEYTVGDEKFSGEIKPHAPHDH</sequence>
<dbReference type="PROSITE" id="PS51257">
    <property type="entry name" value="PROKAR_LIPOPROTEIN"/>
    <property type="match status" value="1"/>
</dbReference>
<dbReference type="Proteomes" id="UP000322214">
    <property type="component" value="Chromosome"/>
</dbReference>
<reference evidence="3 4" key="1">
    <citation type="submission" date="2019-08" db="EMBL/GenBank/DDBJ databases">
        <title>Deep-cultivation of Planctomycetes and their phenomic and genomic characterization uncovers novel biology.</title>
        <authorList>
            <person name="Wiegand S."/>
            <person name="Jogler M."/>
            <person name="Boedeker C."/>
            <person name="Pinto D."/>
            <person name="Vollmers J."/>
            <person name="Rivas-Marin E."/>
            <person name="Kohn T."/>
            <person name="Peeters S.H."/>
            <person name="Heuer A."/>
            <person name="Rast P."/>
            <person name="Oberbeckmann S."/>
            <person name="Bunk B."/>
            <person name="Jeske O."/>
            <person name="Meyerdierks A."/>
            <person name="Storesund J.E."/>
            <person name="Kallscheuer N."/>
            <person name="Luecker S."/>
            <person name="Lage O.M."/>
            <person name="Pohl T."/>
            <person name="Merkel B.J."/>
            <person name="Hornburger P."/>
            <person name="Mueller R.-W."/>
            <person name="Bruemmer F."/>
            <person name="Labrenz M."/>
            <person name="Spormann A.M."/>
            <person name="Op den Camp H."/>
            <person name="Overmann J."/>
            <person name="Amann R."/>
            <person name="Jetten M.S.M."/>
            <person name="Mascher T."/>
            <person name="Medema M.H."/>
            <person name="Devos D.P."/>
            <person name="Kaster A.-K."/>
            <person name="Ovreas L."/>
            <person name="Rohde M."/>
            <person name="Galperin M.Y."/>
            <person name="Jogler C."/>
        </authorList>
    </citation>
    <scope>NUCLEOTIDE SEQUENCE [LARGE SCALE GENOMIC DNA]</scope>
    <source>
        <strain evidence="3 4">FC18</strain>
    </source>
</reference>
<proteinExistence type="predicted"/>
<evidence type="ECO:0000256" key="2">
    <source>
        <dbReference type="SAM" id="SignalP"/>
    </source>
</evidence>
<evidence type="ECO:0000256" key="1">
    <source>
        <dbReference type="SAM" id="MobiDB-lite"/>
    </source>
</evidence>
<feature type="region of interest" description="Disordered" evidence="1">
    <location>
        <begin position="27"/>
        <end position="79"/>
    </location>
</feature>
<dbReference type="EMBL" id="CP042912">
    <property type="protein sequence ID" value="QEG22384.1"/>
    <property type="molecule type" value="Genomic_DNA"/>
</dbReference>
<dbReference type="RefSeq" id="WP_075081517.1">
    <property type="nucleotide sequence ID" value="NZ_CP042912.1"/>
</dbReference>
<dbReference type="AlphaFoldDB" id="A0A5B9P7R6"/>
<dbReference type="STRING" id="980251.GCA_001642875_00043"/>
<feature type="signal peptide" evidence="2">
    <location>
        <begin position="1"/>
        <end position="22"/>
    </location>
</feature>
<accession>A0A5B9P7R6</accession>
<evidence type="ECO:0000313" key="4">
    <source>
        <dbReference type="Proteomes" id="UP000322214"/>
    </source>
</evidence>